<evidence type="ECO:0000259" key="3">
    <source>
        <dbReference type="Pfam" id="PF01926"/>
    </source>
</evidence>
<feature type="domain" description="G" evidence="3">
    <location>
        <begin position="1"/>
        <end position="66"/>
    </location>
</feature>
<dbReference type="InterPro" id="IPR006073">
    <property type="entry name" value="GTP-bd"/>
</dbReference>
<name>A0A1Y2HFW3_9FUNG</name>
<dbReference type="GO" id="GO:0005525">
    <property type="term" value="F:GTP binding"/>
    <property type="evidence" value="ECO:0007669"/>
    <property type="project" value="UniProtKB-KW"/>
</dbReference>
<dbReference type="InterPro" id="IPR027417">
    <property type="entry name" value="P-loop_NTPase"/>
</dbReference>
<gene>
    <name evidence="4" type="ORF">BCR44DRAFT_37919</name>
</gene>
<dbReference type="GO" id="GO:0032543">
    <property type="term" value="P:mitochondrial translation"/>
    <property type="evidence" value="ECO:0007669"/>
    <property type="project" value="TreeGrafter"/>
</dbReference>
<evidence type="ECO:0000313" key="5">
    <source>
        <dbReference type="Proteomes" id="UP000193411"/>
    </source>
</evidence>
<dbReference type="OrthoDB" id="269151at2759"/>
<proteinExistence type="predicted"/>
<dbReference type="SUPFAM" id="SSF52540">
    <property type="entry name" value="P-loop containing nucleoside triphosphate hydrolases"/>
    <property type="match status" value="1"/>
</dbReference>
<reference evidence="4 5" key="1">
    <citation type="submission" date="2016-07" db="EMBL/GenBank/DDBJ databases">
        <title>Pervasive Adenine N6-methylation of Active Genes in Fungi.</title>
        <authorList>
            <consortium name="DOE Joint Genome Institute"/>
            <person name="Mondo S.J."/>
            <person name="Dannebaum R.O."/>
            <person name="Kuo R.C."/>
            <person name="Labutti K."/>
            <person name="Haridas S."/>
            <person name="Kuo A."/>
            <person name="Salamov A."/>
            <person name="Ahrendt S.R."/>
            <person name="Lipzen A."/>
            <person name="Sullivan W."/>
            <person name="Andreopoulos W.B."/>
            <person name="Clum A."/>
            <person name="Lindquist E."/>
            <person name="Daum C."/>
            <person name="Ramamoorthy G.K."/>
            <person name="Gryganskyi A."/>
            <person name="Culley D."/>
            <person name="Magnuson J.K."/>
            <person name="James T.Y."/>
            <person name="O'Malley M.A."/>
            <person name="Stajich J.E."/>
            <person name="Spatafora J.W."/>
            <person name="Visel A."/>
            <person name="Grigoriev I.V."/>
        </authorList>
    </citation>
    <scope>NUCLEOTIDE SEQUENCE [LARGE SCALE GENOMIC DNA]</scope>
    <source>
        <strain evidence="4 5">PL171</strain>
    </source>
</reference>
<keyword evidence="1" id="KW-0547">Nucleotide-binding</keyword>
<dbReference type="GO" id="GO:0005739">
    <property type="term" value="C:mitochondrion"/>
    <property type="evidence" value="ECO:0007669"/>
    <property type="project" value="TreeGrafter"/>
</dbReference>
<sequence>MVIGTPNVGKSTLLNSLRSMASGRKKAATTGGQPGVTRSLSNTPIILIDDPRVYVLDSPGIIDPAQRDPELIFRLALTGGIRDHVAGEVNLADYLVFALRVRRQEGLLSYFGLPKEAVDPHGTGWSFDSILDFVATRIGALDKGGRPNHQRAALFMVTAFRQGKLGACTLDDLPLDFPTSSL</sequence>
<protein>
    <recommendedName>
        <fullName evidence="3">G domain-containing protein</fullName>
    </recommendedName>
</protein>
<keyword evidence="2" id="KW-0342">GTP-binding</keyword>
<dbReference type="EMBL" id="MCFL01000044">
    <property type="protein sequence ID" value="ORZ32583.1"/>
    <property type="molecule type" value="Genomic_DNA"/>
</dbReference>
<dbReference type="STRING" id="765915.A0A1Y2HFW3"/>
<comment type="caution">
    <text evidence="4">The sequence shown here is derived from an EMBL/GenBank/DDBJ whole genome shotgun (WGS) entry which is preliminary data.</text>
</comment>
<dbReference type="PANTHER" id="PTHR45782:SF4">
    <property type="entry name" value="MITOCHONDRIAL RIBOSOME-ASSOCIATED GTPASE 1"/>
    <property type="match status" value="1"/>
</dbReference>
<dbReference type="PANTHER" id="PTHR45782">
    <property type="entry name" value="MITOCHONDRIAL RIBOSOME-ASSOCIATED GTPASE 1"/>
    <property type="match status" value="1"/>
</dbReference>
<dbReference type="Gene3D" id="3.40.50.300">
    <property type="entry name" value="P-loop containing nucleotide triphosphate hydrolases"/>
    <property type="match status" value="1"/>
</dbReference>
<organism evidence="4 5">
    <name type="scientific">Catenaria anguillulae PL171</name>
    <dbReference type="NCBI Taxonomy" id="765915"/>
    <lineage>
        <taxon>Eukaryota</taxon>
        <taxon>Fungi</taxon>
        <taxon>Fungi incertae sedis</taxon>
        <taxon>Blastocladiomycota</taxon>
        <taxon>Blastocladiomycetes</taxon>
        <taxon>Blastocladiales</taxon>
        <taxon>Catenariaceae</taxon>
        <taxon>Catenaria</taxon>
    </lineage>
</organism>
<dbReference type="InterPro" id="IPR023179">
    <property type="entry name" value="GTP-bd_ortho_bundle_sf"/>
</dbReference>
<evidence type="ECO:0000256" key="1">
    <source>
        <dbReference type="ARBA" id="ARBA00022741"/>
    </source>
</evidence>
<keyword evidence="5" id="KW-1185">Reference proteome</keyword>
<dbReference type="Pfam" id="PF01926">
    <property type="entry name" value="MMR_HSR1"/>
    <property type="match status" value="1"/>
</dbReference>
<dbReference type="AlphaFoldDB" id="A0A1Y2HFW3"/>
<dbReference type="Proteomes" id="UP000193411">
    <property type="component" value="Unassembled WGS sequence"/>
</dbReference>
<evidence type="ECO:0000256" key="2">
    <source>
        <dbReference type="ARBA" id="ARBA00023134"/>
    </source>
</evidence>
<accession>A0A1Y2HFW3</accession>
<dbReference type="GO" id="GO:0003924">
    <property type="term" value="F:GTPase activity"/>
    <property type="evidence" value="ECO:0007669"/>
    <property type="project" value="TreeGrafter"/>
</dbReference>
<evidence type="ECO:0000313" key="4">
    <source>
        <dbReference type="EMBL" id="ORZ32583.1"/>
    </source>
</evidence>
<dbReference type="Gene3D" id="1.10.1580.10">
    <property type="match status" value="1"/>
</dbReference>